<dbReference type="PANTHER" id="PTHR43792">
    <property type="entry name" value="GNAT FAMILY, PUTATIVE (AFU_ORTHOLOGUE AFUA_3G00765)-RELATED-RELATED"/>
    <property type="match status" value="1"/>
</dbReference>
<dbReference type="InterPro" id="IPR016181">
    <property type="entry name" value="Acyl_CoA_acyltransferase"/>
</dbReference>
<keyword evidence="3" id="KW-1185">Reference proteome</keyword>
<dbReference type="PROSITE" id="PS51186">
    <property type="entry name" value="GNAT"/>
    <property type="match status" value="1"/>
</dbReference>
<dbReference type="EMBL" id="MU790681">
    <property type="protein sequence ID" value="KAJ3994842.1"/>
    <property type="molecule type" value="Genomic_DNA"/>
</dbReference>
<organism evidence="2 3">
    <name type="scientific">Lentinula boryana</name>
    <dbReference type="NCBI Taxonomy" id="40481"/>
    <lineage>
        <taxon>Eukaryota</taxon>
        <taxon>Fungi</taxon>
        <taxon>Dikarya</taxon>
        <taxon>Basidiomycota</taxon>
        <taxon>Agaricomycotina</taxon>
        <taxon>Agaricomycetes</taxon>
        <taxon>Agaricomycetidae</taxon>
        <taxon>Agaricales</taxon>
        <taxon>Marasmiineae</taxon>
        <taxon>Omphalotaceae</taxon>
        <taxon>Lentinula</taxon>
    </lineage>
</organism>
<dbReference type="InterPro" id="IPR000182">
    <property type="entry name" value="GNAT_dom"/>
</dbReference>
<evidence type="ECO:0000259" key="1">
    <source>
        <dbReference type="PROSITE" id="PS51186"/>
    </source>
</evidence>
<reference evidence="2" key="1">
    <citation type="submission" date="2022-08" db="EMBL/GenBank/DDBJ databases">
        <authorList>
            <consortium name="DOE Joint Genome Institute"/>
            <person name="Min B."/>
            <person name="Riley R."/>
            <person name="Sierra-Patev S."/>
            <person name="Naranjo-Ortiz M."/>
            <person name="Looney B."/>
            <person name="Konkel Z."/>
            <person name="Slot J.C."/>
            <person name="Sakamoto Y."/>
            <person name="Steenwyk J.L."/>
            <person name="Rokas A."/>
            <person name="Carro J."/>
            <person name="Camarero S."/>
            <person name="Ferreira P."/>
            <person name="Molpeceres G."/>
            <person name="Ruiz-Duenas F.J."/>
            <person name="Serrano A."/>
            <person name="Henrissat B."/>
            <person name="Drula E."/>
            <person name="Hughes K.W."/>
            <person name="Mata J.L."/>
            <person name="Ishikawa N.K."/>
            <person name="Vargas-Isla R."/>
            <person name="Ushijima S."/>
            <person name="Smith C.A."/>
            <person name="Ahrendt S."/>
            <person name="Andreopoulos W."/>
            <person name="He G."/>
            <person name="Labutti K."/>
            <person name="Lipzen A."/>
            <person name="Ng V."/>
            <person name="Sandor L."/>
            <person name="Barry K."/>
            <person name="Martinez A.T."/>
            <person name="Xiao Y."/>
            <person name="Gibbons J.G."/>
            <person name="Terashima K."/>
            <person name="Hibbett D.S."/>
            <person name="Grigoriev I.V."/>
        </authorList>
    </citation>
    <scope>NUCLEOTIDE SEQUENCE</scope>
    <source>
        <strain evidence="2">TFB10827</strain>
    </source>
</reference>
<dbReference type="Proteomes" id="UP001163828">
    <property type="component" value="Unassembled WGS sequence"/>
</dbReference>
<dbReference type="Gene3D" id="3.40.630.30">
    <property type="match status" value="1"/>
</dbReference>
<proteinExistence type="predicted"/>
<accession>A0ABQ8Q8J9</accession>
<sequence length="265" mass="29499">MFETERLRLRELRQSDLSLALEMFNNYEFQENGGVDYTVPRGDNFIEGWAGWAKSCLFFAIIEGKESSKFLGFIALKISVTKNRDAEFTIGIIASEWGQGFGTEASRWLIGYGFRGLNLHRISLTVTATNDRAVAVYRKVGFVEEGRKRAAMWSKGEWSFTPSSRLVRMGGGAADCSTTIYSNTPFLTVPTGPGAGTPKFRASLSKISGRNTTTDQLKAGSDTQKRTSSPVYIVLVPSHSRFKKTKFGPRPDLIKRYSFSLPNTL</sequence>
<dbReference type="InterPro" id="IPR051531">
    <property type="entry name" value="N-acetyltransferase"/>
</dbReference>
<evidence type="ECO:0000313" key="3">
    <source>
        <dbReference type="Proteomes" id="UP001163828"/>
    </source>
</evidence>
<name>A0ABQ8Q8J9_9AGAR</name>
<comment type="caution">
    <text evidence="2">The sequence shown here is derived from an EMBL/GenBank/DDBJ whole genome shotgun (WGS) entry which is preliminary data.</text>
</comment>
<gene>
    <name evidence="2" type="ORF">F5050DRAFT_1896237</name>
</gene>
<protein>
    <submittedName>
        <fullName evidence="2">Acyl-CoA N-acyltransferase</fullName>
    </submittedName>
</protein>
<feature type="domain" description="N-acetyltransferase" evidence="1">
    <location>
        <begin position="7"/>
        <end position="163"/>
    </location>
</feature>
<dbReference type="SUPFAM" id="SSF55729">
    <property type="entry name" value="Acyl-CoA N-acyltransferases (Nat)"/>
    <property type="match status" value="1"/>
</dbReference>
<dbReference type="Pfam" id="PF13302">
    <property type="entry name" value="Acetyltransf_3"/>
    <property type="match status" value="1"/>
</dbReference>
<evidence type="ECO:0000313" key="2">
    <source>
        <dbReference type="EMBL" id="KAJ3994842.1"/>
    </source>
</evidence>